<dbReference type="Gene3D" id="3.40.50.10310">
    <property type="entry name" value="Creatininase"/>
    <property type="match status" value="1"/>
</dbReference>
<accession>A0A0F9K5Z9</accession>
<dbReference type="PANTHER" id="PTHR35005:SF1">
    <property type="entry name" value="2-AMINO-5-FORMYLAMINO-6-RIBOSYLAMINOPYRIMIDIN-4(3H)-ONE 5'-MONOPHOSPHATE DEFORMYLASE"/>
    <property type="match status" value="1"/>
</dbReference>
<dbReference type="GO" id="GO:0016811">
    <property type="term" value="F:hydrolase activity, acting on carbon-nitrogen (but not peptide) bonds, in linear amides"/>
    <property type="evidence" value="ECO:0007669"/>
    <property type="project" value="TreeGrafter"/>
</dbReference>
<keyword evidence="4" id="KW-0862">Zinc</keyword>
<dbReference type="GO" id="GO:0009231">
    <property type="term" value="P:riboflavin biosynthetic process"/>
    <property type="evidence" value="ECO:0007669"/>
    <property type="project" value="TreeGrafter"/>
</dbReference>
<dbReference type="SUPFAM" id="SSF102215">
    <property type="entry name" value="Creatininase"/>
    <property type="match status" value="1"/>
</dbReference>
<proteinExistence type="predicted"/>
<evidence type="ECO:0000313" key="6">
    <source>
        <dbReference type="EMBL" id="KKM70086.1"/>
    </source>
</evidence>
<dbReference type="PANTHER" id="PTHR35005">
    <property type="entry name" value="3-DEHYDRO-SCYLLO-INOSOSE HYDROLASE"/>
    <property type="match status" value="1"/>
</dbReference>
<keyword evidence="2" id="KW-0479">Metal-binding</keyword>
<keyword evidence="5" id="KW-0472">Membrane</keyword>
<reference evidence="6" key="1">
    <citation type="journal article" date="2015" name="Nature">
        <title>Complex archaea that bridge the gap between prokaryotes and eukaryotes.</title>
        <authorList>
            <person name="Spang A."/>
            <person name="Saw J.H."/>
            <person name="Jorgensen S.L."/>
            <person name="Zaremba-Niedzwiedzka K."/>
            <person name="Martijn J."/>
            <person name="Lind A.E."/>
            <person name="van Eijk R."/>
            <person name="Schleper C."/>
            <person name="Guy L."/>
            <person name="Ettema T.J."/>
        </authorList>
    </citation>
    <scope>NUCLEOTIDE SEQUENCE</scope>
</reference>
<dbReference type="InterPro" id="IPR003785">
    <property type="entry name" value="Creatininase/forma_Hydrolase"/>
</dbReference>
<evidence type="ECO:0008006" key="7">
    <source>
        <dbReference type="Google" id="ProtNLM"/>
    </source>
</evidence>
<protein>
    <recommendedName>
        <fullName evidence="7">Creatinine amidohydrolase</fullName>
    </recommendedName>
</protein>
<dbReference type="AlphaFoldDB" id="A0A0F9K5Z9"/>
<organism evidence="6">
    <name type="scientific">marine sediment metagenome</name>
    <dbReference type="NCBI Taxonomy" id="412755"/>
    <lineage>
        <taxon>unclassified sequences</taxon>
        <taxon>metagenomes</taxon>
        <taxon>ecological metagenomes</taxon>
    </lineage>
</organism>
<comment type="cofactor">
    <cofactor evidence="1">
        <name>Zn(2+)</name>
        <dbReference type="ChEBI" id="CHEBI:29105"/>
    </cofactor>
</comment>
<comment type="caution">
    <text evidence="6">The sequence shown here is derived from an EMBL/GenBank/DDBJ whole genome shotgun (WGS) entry which is preliminary data.</text>
</comment>
<evidence type="ECO:0000256" key="4">
    <source>
        <dbReference type="ARBA" id="ARBA00022833"/>
    </source>
</evidence>
<gene>
    <name evidence="6" type="ORF">LCGC14_1444290</name>
</gene>
<evidence type="ECO:0000256" key="2">
    <source>
        <dbReference type="ARBA" id="ARBA00022723"/>
    </source>
</evidence>
<dbReference type="GO" id="GO:0046872">
    <property type="term" value="F:metal ion binding"/>
    <property type="evidence" value="ECO:0007669"/>
    <property type="project" value="UniProtKB-KW"/>
</dbReference>
<feature type="transmembrane region" description="Helical" evidence="5">
    <location>
        <begin position="318"/>
        <end position="339"/>
    </location>
</feature>
<dbReference type="EMBL" id="LAZR01009882">
    <property type="protein sequence ID" value="KKM70086.1"/>
    <property type="molecule type" value="Genomic_DNA"/>
</dbReference>
<dbReference type="InterPro" id="IPR024087">
    <property type="entry name" value="Creatininase-like_sf"/>
</dbReference>
<dbReference type="Pfam" id="PF02633">
    <property type="entry name" value="Creatininase"/>
    <property type="match status" value="1"/>
</dbReference>
<keyword evidence="5" id="KW-0812">Transmembrane</keyword>
<evidence type="ECO:0000256" key="1">
    <source>
        <dbReference type="ARBA" id="ARBA00001947"/>
    </source>
</evidence>
<keyword evidence="5" id="KW-1133">Transmembrane helix</keyword>
<name>A0A0F9K5Z9_9ZZZZ</name>
<sequence>MPLLQAEEMTYTQVQKLRKDRSIALLSASALEVHGPHLPLGMDMFAARWMAEETARRFAKAHPEWTVVLYPHIPLGTDELPLPGSVDGTQQTIYRALLAHGASLARAGFGYAVVTNGHGGARHAAAVEAACRSASRRHGIQMFSPSIAVLYGIVAGGRHEQIESNLGRPLTERERQGLLHGEHAGTMETSFALAERPKQVDGTYRELGQMGPPSFKPLAAVGRLAAPLFGGRSGRVQEISSSLAGGVGWLLNARYGYGGEPVTYQGDPSAASAKLGRAIRETMIQGCLEYTENVTSGELAAEDVRSIASDPAIIQPGFWQRLGLLSAVALGAAGLVWALRRG</sequence>
<evidence type="ECO:0000256" key="3">
    <source>
        <dbReference type="ARBA" id="ARBA00022801"/>
    </source>
</evidence>
<evidence type="ECO:0000256" key="5">
    <source>
        <dbReference type="SAM" id="Phobius"/>
    </source>
</evidence>
<keyword evidence="3" id="KW-0378">Hydrolase</keyword>